<evidence type="ECO:0000313" key="2">
    <source>
        <dbReference type="EMBL" id="QYT03019.1"/>
    </source>
</evidence>
<keyword evidence="1" id="KW-0732">Signal</keyword>
<feature type="chain" id="PRO_5033994070" description="Enoyl-CoA hydratase/isomerase" evidence="1">
    <location>
        <begin position="27"/>
        <end position="309"/>
    </location>
</feature>
<keyword evidence="3" id="KW-1185">Reference proteome</keyword>
<dbReference type="SUPFAM" id="SSF52096">
    <property type="entry name" value="ClpP/crotonase"/>
    <property type="match status" value="1"/>
</dbReference>
<reference evidence="2 3" key="1">
    <citation type="journal article" date="2021" name="BMC Genomics">
        <title>Telomere-to-telomere genome assembly of asparaginase-producing Trichoderma simmonsii.</title>
        <authorList>
            <person name="Chung D."/>
            <person name="Kwon Y.M."/>
            <person name="Yang Y."/>
        </authorList>
    </citation>
    <scope>NUCLEOTIDE SEQUENCE [LARGE SCALE GENOMIC DNA]</scope>
    <source>
        <strain evidence="2 3">GH-Sj1</strain>
    </source>
</reference>
<feature type="signal peptide" evidence="1">
    <location>
        <begin position="1"/>
        <end position="26"/>
    </location>
</feature>
<dbReference type="PANTHER" id="PTHR11941">
    <property type="entry name" value="ENOYL-COA HYDRATASE-RELATED"/>
    <property type="match status" value="1"/>
</dbReference>
<organism evidence="2 3">
    <name type="scientific">Trichoderma simmonsii</name>
    <dbReference type="NCBI Taxonomy" id="1491479"/>
    <lineage>
        <taxon>Eukaryota</taxon>
        <taxon>Fungi</taxon>
        <taxon>Dikarya</taxon>
        <taxon>Ascomycota</taxon>
        <taxon>Pezizomycotina</taxon>
        <taxon>Sordariomycetes</taxon>
        <taxon>Hypocreomycetidae</taxon>
        <taxon>Hypocreales</taxon>
        <taxon>Hypocreaceae</taxon>
        <taxon>Trichoderma</taxon>
    </lineage>
</organism>
<dbReference type="PANTHER" id="PTHR11941:SF54">
    <property type="entry name" value="ENOYL-COA HYDRATASE, MITOCHONDRIAL"/>
    <property type="match status" value="1"/>
</dbReference>
<dbReference type="Gene3D" id="3.90.226.10">
    <property type="entry name" value="2-enoyl-CoA Hydratase, Chain A, domain 1"/>
    <property type="match status" value="1"/>
</dbReference>
<dbReference type="EMBL" id="CP075868">
    <property type="protein sequence ID" value="QYT03019.1"/>
    <property type="molecule type" value="Genomic_DNA"/>
</dbReference>
<evidence type="ECO:0000256" key="1">
    <source>
        <dbReference type="SAM" id="SignalP"/>
    </source>
</evidence>
<sequence length="309" mass="33832">MAVFKTHLKISFFLSLTYFWLGFVEAQILKQSCINEVCSAKRVTISNPPINLWDANVITAFNEFMVSLQDQNDTKVVVFDSDNSDFWASSLDINLLTRLGIPGRNGTALIDTYFANLDLLLSTPVIFIGEINGRAWGAGDEHLLRMDMRFAGPEAQFGAPEAALGVIHVGGLQQLVKLIGPGRAAEYMLAAAQVSASEAARVGWVNSVHPTANALRKHVNAIAARIALFPIETLRATKASIAEQAPPRAAFENDLARFNQLAALPQVAANVGTVLQVSKNESKAFEENLNDNIVKSFTKYLTKVQRRNM</sequence>
<name>A0A8G0LKI6_9HYPO</name>
<accession>A0A8G0LKI6</accession>
<dbReference type="CDD" id="cd06558">
    <property type="entry name" value="crotonase-like"/>
    <property type="match status" value="1"/>
</dbReference>
<protein>
    <recommendedName>
        <fullName evidence="4">Enoyl-CoA hydratase/isomerase</fullName>
    </recommendedName>
</protein>
<dbReference type="GO" id="GO:0006635">
    <property type="term" value="P:fatty acid beta-oxidation"/>
    <property type="evidence" value="ECO:0007669"/>
    <property type="project" value="TreeGrafter"/>
</dbReference>
<gene>
    <name evidence="2" type="ORF">H0G86_009995</name>
</gene>
<dbReference type="GO" id="GO:0003824">
    <property type="term" value="F:catalytic activity"/>
    <property type="evidence" value="ECO:0007669"/>
    <property type="project" value="UniProtKB-ARBA"/>
</dbReference>
<evidence type="ECO:0000313" key="3">
    <source>
        <dbReference type="Proteomes" id="UP000826661"/>
    </source>
</evidence>
<proteinExistence type="predicted"/>
<dbReference type="InterPro" id="IPR029045">
    <property type="entry name" value="ClpP/crotonase-like_dom_sf"/>
</dbReference>
<dbReference type="InterPro" id="IPR001753">
    <property type="entry name" value="Enoyl-CoA_hydra/iso"/>
</dbReference>
<dbReference type="Pfam" id="PF00378">
    <property type="entry name" value="ECH_1"/>
    <property type="match status" value="1"/>
</dbReference>
<evidence type="ECO:0008006" key="4">
    <source>
        <dbReference type="Google" id="ProtNLM"/>
    </source>
</evidence>
<dbReference type="AlphaFoldDB" id="A0A8G0LKI6"/>
<dbReference type="Proteomes" id="UP000826661">
    <property type="component" value="Chromosome V"/>
</dbReference>